<name>A0A5R8PFQ3_9NOCA</name>
<keyword evidence="5" id="KW-0276">Fatty acid metabolism</keyword>
<feature type="region of interest" description="C-terminal hotdog fold" evidence="9">
    <location>
        <begin position="1081"/>
        <end position="1221"/>
    </location>
</feature>
<dbReference type="SMART" id="SM01294">
    <property type="entry name" value="PKS_PP_betabranch"/>
    <property type="match status" value="3"/>
</dbReference>
<dbReference type="Pfam" id="PF22621">
    <property type="entry name" value="CurL-like_PKS_C"/>
    <property type="match status" value="1"/>
</dbReference>
<dbReference type="PROSITE" id="PS52019">
    <property type="entry name" value="PKS_MFAS_DH"/>
    <property type="match status" value="3"/>
</dbReference>
<dbReference type="Gene3D" id="3.40.50.720">
    <property type="entry name" value="NAD(P)-binding Rossmann-like Domain"/>
    <property type="match status" value="3"/>
</dbReference>
<dbReference type="SUPFAM" id="SSF52151">
    <property type="entry name" value="FabD/lysophospholipase-like"/>
    <property type="match status" value="3"/>
</dbReference>
<feature type="active site" description="Proton donor; for dehydratase activity" evidence="9">
    <location>
        <position position="1142"/>
    </location>
</feature>
<dbReference type="SUPFAM" id="SSF55048">
    <property type="entry name" value="Probable ACP-binding domain of malonyl-CoA ACP transacylase"/>
    <property type="match status" value="3"/>
</dbReference>
<dbReference type="InterPro" id="IPR013968">
    <property type="entry name" value="PKS_KR"/>
</dbReference>
<dbReference type="InterPro" id="IPR016039">
    <property type="entry name" value="Thiolase-like"/>
</dbReference>
<dbReference type="InterPro" id="IPR001031">
    <property type="entry name" value="Thioesterase"/>
</dbReference>
<dbReference type="Pfam" id="PF02801">
    <property type="entry name" value="Ketoacyl-synt_C"/>
    <property type="match status" value="3"/>
</dbReference>
<keyword evidence="8" id="KW-0012">Acyltransferase</keyword>
<dbReference type="Gene3D" id="3.10.129.110">
    <property type="entry name" value="Polyketide synthase dehydratase"/>
    <property type="match status" value="3"/>
</dbReference>
<dbReference type="InterPro" id="IPR014031">
    <property type="entry name" value="Ketoacyl_synth_C"/>
</dbReference>
<dbReference type="PANTHER" id="PTHR43775:SF51">
    <property type="entry name" value="INACTIVE PHENOLPHTHIOCEROL SYNTHESIS POLYKETIDE SYNTHASE TYPE I PKS1-RELATED"/>
    <property type="match status" value="1"/>
</dbReference>
<gene>
    <name evidence="14" type="ORF">FEK35_13840</name>
</gene>
<dbReference type="Gene3D" id="1.10.1200.10">
    <property type="entry name" value="ACP-like"/>
    <property type="match status" value="3"/>
</dbReference>
<accession>A0A5R8PFQ3</accession>
<evidence type="ECO:0000313" key="15">
    <source>
        <dbReference type="Proteomes" id="UP000308349"/>
    </source>
</evidence>
<evidence type="ECO:0000256" key="2">
    <source>
        <dbReference type="ARBA" id="ARBA00022450"/>
    </source>
</evidence>
<feature type="domain" description="Ketosynthase family 3 (KS3)" evidence="12">
    <location>
        <begin position="38"/>
        <end position="462"/>
    </location>
</feature>
<evidence type="ECO:0000256" key="1">
    <source>
        <dbReference type="ARBA" id="ARBA00005189"/>
    </source>
</evidence>
<feature type="domain" description="Carrier" evidence="11">
    <location>
        <begin position="5149"/>
        <end position="5224"/>
    </location>
</feature>
<dbReference type="SUPFAM" id="SSF47336">
    <property type="entry name" value="ACP-like"/>
    <property type="match status" value="3"/>
</dbReference>
<dbReference type="InterPro" id="IPR014043">
    <property type="entry name" value="Acyl_transferase_dom"/>
</dbReference>
<keyword evidence="7" id="KW-0511">Multifunctional enzyme</keyword>
<dbReference type="SMART" id="SM00823">
    <property type="entry name" value="PKS_PP"/>
    <property type="match status" value="3"/>
</dbReference>
<dbReference type="InterPro" id="IPR020841">
    <property type="entry name" value="PKS_Beta-ketoAc_synthase_dom"/>
</dbReference>
<dbReference type="PROSITE" id="PS50075">
    <property type="entry name" value="CARRIER"/>
    <property type="match status" value="3"/>
</dbReference>
<dbReference type="InterPro" id="IPR036736">
    <property type="entry name" value="ACP-like_sf"/>
</dbReference>
<keyword evidence="4" id="KW-0808">Transferase</keyword>
<dbReference type="InterPro" id="IPR016036">
    <property type="entry name" value="Malonyl_transacylase_ACP-bd"/>
</dbReference>
<organism evidence="14 15">
    <name type="scientific">Nocardia cyriacigeorgica</name>
    <dbReference type="NCBI Taxonomy" id="135487"/>
    <lineage>
        <taxon>Bacteria</taxon>
        <taxon>Bacillati</taxon>
        <taxon>Actinomycetota</taxon>
        <taxon>Actinomycetes</taxon>
        <taxon>Mycobacteriales</taxon>
        <taxon>Nocardiaceae</taxon>
        <taxon>Nocardia</taxon>
    </lineage>
</organism>
<feature type="region of interest" description="C-terminal hotdog fold" evidence="9">
    <location>
        <begin position="4555"/>
        <end position="4702"/>
    </location>
</feature>
<dbReference type="InterPro" id="IPR020802">
    <property type="entry name" value="TesA-like"/>
</dbReference>
<dbReference type="EMBL" id="VBUU01000012">
    <property type="protein sequence ID" value="TLG10278.1"/>
    <property type="molecule type" value="Genomic_DNA"/>
</dbReference>
<dbReference type="GO" id="GO:0004312">
    <property type="term" value="F:fatty acid synthase activity"/>
    <property type="evidence" value="ECO:0007669"/>
    <property type="project" value="TreeGrafter"/>
</dbReference>
<evidence type="ECO:0000256" key="6">
    <source>
        <dbReference type="ARBA" id="ARBA00023098"/>
    </source>
</evidence>
<dbReference type="Pfam" id="PF14765">
    <property type="entry name" value="PS-DH"/>
    <property type="match status" value="3"/>
</dbReference>
<feature type="domain" description="PKS/mFAS DH" evidence="13">
    <location>
        <begin position="933"/>
        <end position="1221"/>
    </location>
</feature>
<dbReference type="InterPro" id="IPR049552">
    <property type="entry name" value="PKS_DH_N"/>
</dbReference>
<dbReference type="GO" id="GO:0031177">
    <property type="term" value="F:phosphopantetheine binding"/>
    <property type="evidence" value="ECO:0007669"/>
    <property type="project" value="InterPro"/>
</dbReference>
<evidence type="ECO:0000256" key="5">
    <source>
        <dbReference type="ARBA" id="ARBA00022832"/>
    </source>
</evidence>
<dbReference type="InterPro" id="IPR018201">
    <property type="entry name" value="Ketoacyl_synth_AS"/>
</dbReference>
<dbReference type="Pfam" id="PF00109">
    <property type="entry name" value="ketoacyl-synt"/>
    <property type="match status" value="3"/>
</dbReference>
<dbReference type="SMART" id="SM00826">
    <property type="entry name" value="PKS_DH"/>
    <property type="match status" value="3"/>
</dbReference>
<evidence type="ECO:0000313" key="14">
    <source>
        <dbReference type="EMBL" id="TLG10278.1"/>
    </source>
</evidence>
<feature type="region of interest" description="Disordered" evidence="10">
    <location>
        <begin position="4507"/>
        <end position="4530"/>
    </location>
</feature>
<feature type="region of interest" description="N-terminal hotdog fold" evidence="9">
    <location>
        <begin position="4416"/>
        <end position="4542"/>
    </location>
</feature>
<dbReference type="Pfam" id="PF08659">
    <property type="entry name" value="KR"/>
    <property type="match status" value="3"/>
</dbReference>
<dbReference type="PROSITE" id="PS52004">
    <property type="entry name" value="KS3_2"/>
    <property type="match status" value="3"/>
</dbReference>
<proteinExistence type="predicted"/>
<evidence type="ECO:0000256" key="7">
    <source>
        <dbReference type="ARBA" id="ARBA00023268"/>
    </source>
</evidence>
<dbReference type="SMART" id="SM00827">
    <property type="entry name" value="PKS_AT"/>
    <property type="match status" value="3"/>
</dbReference>
<feature type="domain" description="Ketosynthase family 3 (KS3)" evidence="12">
    <location>
        <begin position="1781"/>
        <end position="2206"/>
    </location>
</feature>
<dbReference type="InterPro" id="IPR001227">
    <property type="entry name" value="Ac_transferase_dom_sf"/>
</dbReference>
<feature type="domain" description="Ketosynthase family 3 (KS3)" evidence="12">
    <location>
        <begin position="3519"/>
        <end position="3940"/>
    </location>
</feature>
<dbReference type="SMART" id="SM00825">
    <property type="entry name" value="PKS_KS"/>
    <property type="match status" value="3"/>
</dbReference>
<evidence type="ECO:0000259" key="11">
    <source>
        <dbReference type="PROSITE" id="PS50075"/>
    </source>
</evidence>
<dbReference type="Gene3D" id="3.30.70.3290">
    <property type="match status" value="3"/>
</dbReference>
<comment type="caution">
    <text evidence="14">The sequence shown here is derived from an EMBL/GenBank/DDBJ whole genome shotgun (WGS) entry which is preliminary data.</text>
</comment>
<feature type="domain" description="PKS/mFAS DH" evidence="13">
    <location>
        <begin position="2680"/>
        <end position="2958"/>
    </location>
</feature>
<dbReference type="CDD" id="cd08956">
    <property type="entry name" value="KR_3_FAS_SDR_x"/>
    <property type="match status" value="3"/>
</dbReference>
<evidence type="ECO:0000256" key="4">
    <source>
        <dbReference type="ARBA" id="ARBA00022679"/>
    </source>
</evidence>
<dbReference type="Pfam" id="PF22953">
    <property type="entry name" value="SpnB_Rossmann"/>
    <property type="match status" value="3"/>
</dbReference>
<dbReference type="InterPro" id="IPR036291">
    <property type="entry name" value="NAD(P)-bd_dom_sf"/>
</dbReference>
<feature type="active site" description="Proton acceptor; for dehydratase activity" evidence="9">
    <location>
        <position position="2712"/>
    </location>
</feature>
<evidence type="ECO:0000256" key="9">
    <source>
        <dbReference type="PROSITE-ProRule" id="PRU01363"/>
    </source>
</evidence>
<dbReference type="SMART" id="SM00824">
    <property type="entry name" value="PKS_TE"/>
    <property type="match status" value="1"/>
</dbReference>
<feature type="region of interest" description="N-terminal hotdog fold" evidence="9">
    <location>
        <begin position="2680"/>
        <end position="2804"/>
    </location>
</feature>
<evidence type="ECO:0000259" key="13">
    <source>
        <dbReference type="PROSITE" id="PS52019"/>
    </source>
</evidence>
<feature type="domain" description="PKS/mFAS DH" evidence="13">
    <location>
        <begin position="4416"/>
        <end position="4702"/>
    </location>
</feature>
<dbReference type="Gene3D" id="3.40.50.1820">
    <property type="entry name" value="alpha/beta hydrolase"/>
    <property type="match status" value="1"/>
</dbReference>
<feature type="compositionally biased region" description="Basic and acidic residues" evidence="10">
    <location>
        <begin position="4516"/>
        <end position="4529"/>
    </location>
</feature>
<dbReference type="CDD" id="cd00833">
    <property type="entry name" value="PKS"/>
    <property type="match status" value="3"/>
</dbReference>
<dbReference type="SUPFAM" id="SSF53474">
    <property type="entry name" value="alpha/beta-Hydrolases"/>
    <property type="match status" value="1"/>
</dbReference>
<evidence type="ECO:0000256" key="3">
    <source>
        <dbReference type="ARBA" id="ARBA00022553"/>
    </source>
</evidence>
<protein>
    <submittedName>
        <fullName evidence="14">SDR family NAD(P)-dependent oxidoreductase</fullName>
    </submittedName>
</protein>
<reference evidence="14 15" key="1">
    <citation type="submission" date="2019-05" db="EMBL/GenBank/DDBJ databases">
        <title>Genomes sequences of two Nocardia cyriacigeorgica environmental isolates, type strains Nocardia asteroides ATCC 19247 and Nocardia cyriacigeorgica DSM 44484.</title>
        <authorList>
            <person name="Vautrin F."/>
            <person name="Bergeron E."/>
            <person name="Dubost A."/>
            <person name="Abrouk D."/>
            <person name="Rodriguez Nava V."/>
            <person name="Pujic P."/>
        </authorList>
    </citation>
    <scope>NUCLEOTIDE SEQUENCE [LARGE SCALE GENOMIC DNA]</scope>
    <source>
        <strain evidence="14 15">EML 1456</strain>
    </source>
</reference>
<dbReference type="InterPro" id="IPR055123">
    <property type="entry name" value="SpnB-like_Rossmann"/>
</dbReference>
<dbReference type="InterPro" id="IPR049900">
    <property type="entry name" value="PKS_mFAS_DH"/>
</dbReference>
<dbReference type="OrthoDB" id="4516163at2"/>
<dbReference type="InterPro" id="IPR009081">
    <property type="entry name" value="PP-bd_ACP"/>
</dbReference>
<keyword evidence="6" id="KW-0443">Lipid metabolism</keyword>
<evidence type="ECO:0000256" key="10">
    <source>
        <dbReference type="SAM" id="MobiDB-lite"/>
    </source>
</evidence>
<dbReference type="InterPro" id="IPR057326">
    <property type="entry name" value="KR_dom"/>
</dbReference>
<feature type="active site" description="Proton donor; for dehydratase activity" evidence="9">
    <location>
        <position position="4616"/>
    </location>
</feature>
<comment type="pathway">
    <text evidence="1">Lipid metabolism.</text>
</comment>
<feature type="active site" description="Proton donor; for dehydratase activity" evidence="9">
    <location>
        <position position="2879"/>
    </location>
</feature>
<dbReference type="InterPro" id="IPR016035">
    <property type="entry name" value="Acyl_Trfase/lysoPLipase"/>
</dbReference>
<feature type="region of interest" description="Disordered" evidence="10">
    <location>
        <begin position="1056"/>
        <end position="1081"/>
    </location>
</feature>
<dbReference type="Pfam" id="PF00550">
    <property type="entry name" value="PP-binding"/>
    <property type="match status" value="3"/>
</dbReference>
<feature type="domain" description="Carrier" evidence="11">
    <location>
        <begin position="1687"/>
        <end position="1762"/>
    </location>
</feature>
<feature type="active site" description="Proton acceptor; for dehydratase activity" evidence="9">
    <location>
        <position position="4448"/>
    </location>
</feature>
<dbReference type="PANTHER" id="PTHR43775">
    <property type="entry name" value="FATTY ACID SYNTHASE"/>
    <property type="match status" value="1"/>
</dbReference>
<keyword evidence="2" id="KW-0596">Phosphopantetheine</keyword>
<dbReference type="Pfam" id="PF00698">
    <property type="entry name" value="Acyl_transf_1"/>
    <property type="match status" value="3"/>
</dbReference>
<feature type="region of interest" description="C-terminal hotdog fold" evidence="9">
    <location>
        <begin position="2818"/>
        <end position="2958"/>
    </location>
</feature>
<dbReference type="FunFam" id="1.10.1200.10:FF:000007">
    <property type="entry name" value="Probable polyketide synthase pks17"/>
    <property type="match status" value="3"/>
</dbReference>
<dbReference type="InterPro" id="IPR029058">
    <property type="entry name" value="AB_hydrolase_fold"/>
</dbReference>
<dbReference type="InterPro" id="IPR014030">
    <property type="entry name" value="Ketoacyl_synth_N"/>
</dbReference>
<dbReference type="InterPro" id="IPR050091">
    <property type="entry name" value="PKS_NRPS_Biosynth_Enz"/>
</dbReference>
<evidence type="ECO:0000259" key="12">
    <source>
        <dbReference type="PROSITE" id="PS52004"/>
    </source>
</evidence>
<dbReference type="GO" id="GO:0004315">
    <property type="term" value="F:3-oxoacyl-[acyl-carrier-protein] synthase activity"/>
    <property type="evidence" value="ECO:0007669"/>
    <property type="project" value="InterPro"/>
</dbReference>
<feature type="region of interest" description="N-terminal hotdog fold" evidence="9">
    <location>
        <begin position="933"/>
        <end position="1060"/>
    </location>
</feature>
<dbReference type="Gene3D" id="3.40.47.10">
    <property type="match status" value="3"/>
</dbReference>
<dbReference type="SUPFAM" id="SSF53901">
    <property type="entry name" value="Thiolase-like"/>
    <property type="match status" value="3"/>
</dbReference>
<dbReference type="SMART" id="SM00822">
    <property type="entry name" value="PKS_KR"/>
    <property type="match status" value="3"/>
</dbReference>
<feature type="domain" description="Carrier" evidence="11">
    <location>
        <begin position="3424"/>
        <end position="3499"/>
    </location>
</feature>
<dbReference type="PROSITE" id="PS00606">
    <property type="entry name" value="KS3_1"/>
    <property type="match status" value="3"/>
</dbReference>
<dbReference type="Proteomes" id="UP000308349">
    <property type="component" value="Unassembled WGS sequence"/>
</dbReference>
<dbReference type="InterPro" id="IPR020807">
    <property type="entry name" value="PKS_DH"/>
</dbReference>
<dbReference type="Pfam" id="PF00975">
    <property type="entry name" value="Thioesterase"/>
    <property type="match status" value="1"/>
</dbReference>
<dbReference type="SUPFAM" id="SSF51735">
    <property type="entry name" value="NAD(P)-binding Rossmann-fold domains"/>
    <property type="match status" value="6"/>
</dbReference>
<evidence type="ECO:0000256" key="8">
    <source>
        <dbReference type="ARBA" id="ARBA00023315"/>
    </source>
</evidence>
<dbReference type="Pfam" id="PF16197">
    <property type="entry name" value="KAsynt_C_assoc"/>
    <property type="match status" value="2"/>
</dbReference>
<dbReference type="GO" id="GO:0006633">
    <property type="term" value="P:fatty acid biosynthetic process"/>
    <property type="evidence" value="ECO:0007669"/>
    <property type="project" value="InterPro"/>
</dbReference>
<dbReference type="Gene3D" id="3.40.366.10">
    <property type="entry name" value="Malonyl-Coenzyme A Acyl Carrier Protein, domain 2"/>
    <property type="match status" value="3"/>
</dbReference>
<feature type="active site" description="Proton acceptor; for dehydratase activity" evidence="9">
    <location>
        <position position="965"/>
    </location>
</feature>
<dbReference type="InterPro" id="IPR032821">
    <property type="entry name" value="PKS_assoc"/>
</dbReference>
<dbReference type="Pfam" id="PF21089">
    <property type="entry name" value="PKS_DH_N"/>
    <property type="match status" value="3"/>
</dbReference>
<sequence>MDTSTGDSSDRMLAYLKKVTVELMTTRDDLTQLRERIDEPIAIVGMSCRYPGGVETPDQLWELVATEQDAVGGFPSDRGWDLDGLFDPDPDRFGKVYTREGGFLRGVGDFDAGFFGIGPREASAMDPQQRLLLEASWEALEHAGIDPASLRGSDAGVFAGVMYEDYEHTARAAGPIAEGYAGIGSTGSVVSGRVAYTLGLEGPAVSIDTACSSSLVAIHLACQALRRGETSLALAGGVTVMSTPFLFIEFSRQRGLSRDGRCKAFSASADGVGWAEGAGVLALERLSDARRLGHEVLAVVRGSAVNQDGASNGLTAPNGPSQERVIAAALAAAGLSPSDVDAVEAHGTGTTLGDPIEAQALLAAYGQDREQPLQLGTLKSNIGHAQAAAGVGGVIKMVQALRHEVLPRTLHVDEPSPHVDWSAGAVRLLTRARPWPVGERVRRAGVSSFGISGTNAHLILEEAAPQPIPAEATGDRPAVVMAAPPLMVSAKTDDALRAQAARLRQWLIDHPDAELWNVAHTLNEHRTRWSRRGAVVGADRDQLLAGLANLAQGVPGPGIAFGAADPGPTAVLFTGQGAQRVGMGADLYAAFPVFAAALDEVCAHFDDLLGGSLREVMLADPDGVLDRTEWTQPALFAFEVAAFRLAESFGVVADVLAGHSIGELVAAYVGGVWTLRDACALVAARGRLMGALPSGGAMLAAATTEQRALTVLGEFGDQLAIAAVNGPASVVLSGAEDAIAAVESRLVRDGVKTSRLRVSHAFHSALMDPMLAEFRATAQRLTYRMPDRAVISNVTGTRAGAELTDPDYWVRQLRGTVRFAAGIDTLFAEGVRRFVEVGPDAVLTAMAGQCLAEYAGDDVRTLVTAASRRAADELTQFVTMLAEAYAGGIDVDWRPLFAGRAPARVQLPTYPFQRQRYWLQPLAGGGSAGSSDHPMLTGVVPLAGKDEWLFTGRLSQDTHPWAADHAVFGSVLLPATGFVELALTAGAHLDAALVEELLLEAPLLLEPGVTVELQVAVEPADDSGRRRFVIYSRRAGDGDGPDAEWVAHANGVLAPSSGELPGGVESGHDSDTEGSWLPADAEPLPHDGLYDRLAELGFGYGRTFQGVTGIWQAGDDLFAEVALPVDDDAVAQAFGTHPAVLDAAFHPAITQMAADMPAGKLPLPFSFGGVRRYQKGAHAVRVRLERSGAGRIRVFAVDANGDPVLSIDSLAARPVDSDVLAQVRGSRTSLSDIEWTPLASNTATATAAVAVLGSASVTGAARVASGPAELPTEEPLPEIVVWSPANEGDDVLSRTHARVRATVALLRAWQSDSRSGQSRLVVLTHNAIGLPGQSPDPADAAVWGLVRSAQFESPDRFVLLDADAEPSAELIAAAVDSAETQLVLRAGGLLVPRLRRRTSSVPAVPFAFGDGAVLITGGTSGLGAETARHIVGAHGVRRVLLVSRRGAAAEGVDELVDELTRSGAHVRVEACDVSDRAAVAALLDGLPAEFAPSAVIHSAGLLDDATIETLTDEQIDRVLAAKSDAAWHLHELTGELSAFVLFSSLAGAVGTPGQANYAAANAFLDALAARRHAAGQPAVSIAWGPWHQGIGMTSALDAAAMARMGRLGVRPLASADGLALFDRALAAAAPAVLATEFDLEALTVQARDGALPPVLRSLVTVPARRAADTNGALIRTLAAAPAAEHAQIVLGLVRAQVAEVLGHISGEAIDPAVPFTELGFDSLAGVEFRNRLTKVTGVQLPATLVFDHPTASAVAEFIRTRIGAATDTTRASRPTRRVRADEPIAIVGMSCRYPGGIDSPRGLWDLVASGTDAIGAFPTDRGWDLDRLFHPDPGNSGTSYLDRGGFLTGIGDFDAAFFGIGPREASAMDPQQRLLLEASWEALEHAGIDPASLRGSDAGVFTGVSYQDYEEIAKAAGAVAEGYVGTGSTSSVLSGRVAYTFGFEGPAITVDTACSSSLVAMHLACQALRQGETSLVLAGGAQVMSTPFMFVEFSRQRGLSRDGRCKAFSASADGVGWAEGVGVLVLERLSDARRLGHEVLAVIRGSAVNQDGASNGLTAPNGPSQERVIAAALAAAGLSPADVDAVEAHGTGTPLGDPIEAQALIATYGQDRTQPLWVGSLKSNIGHAQAAAGVGGVIKLVQALRHEVLPRTLHVDAPSPHVDWSAGNVRLLTEDLPWPATMERVRRAGISAFGISGTNAHLILEEAQAGADRGRVASAPPPVDSVPMPVLLSAKTDAALRGQAARLHEWLLANPEADLADVAHTLLTTRARFDRRAAVVAGERANVLAGLADLASGAASPAVVEGAPVGGKTAFLFTGQGAQRIGMGAGLYAAFPVFAAAFDELCAEFDAILEFPSPELSLADIVFGTAGPDLLHRTEYTQPALFTHEVAMLRLLESFGITPDVLIGHSIGELVAAYVAGMWSTTDACALVAARGRLMGALPADGAMLAVAMSEQQAVAAIDGFGHRLSIAAVNAPAATVVSGASDAIAELERTLVSAGITTTRLRVGHAFHSTLMEPMLPEFEALAASLDYGRPLMPVISNVFGVVGGESFADSLYWAGHVRDTVRYAAGVDSLVQLGVRRFIEVGPDAVLTAMTRQCLPAEVEMRSLVTAASRRGTDEVIQFLTMLAQAHQAGIEVDWSPVLGGREHARIDLPTYAFQRSRYWLEVDHAITAGGLGHPIVSDMVPVAGKDEWLCSGKLSLARHPWVADHVVFGTPVVPATTYLELTSAIGTRLELPIVEQMRLDIPLPLGERAVDLQIAVGAAGPDGRREFTVYSRAEDLADPDTWVPHATGVLAAESSSDTETGWDRNWPPEDAQPLDVAALYGRIAELGMGYGPAFRGVRGLWRRGDEVYAEVSLDADTSAAAAGYGIHPALFDACLHPALDFIMDELAPGRVPLPVSVGDLRLARTGSGPVRLRAVMLGGNRIRLDAVDASGAPVVSADSLVVHPVERRTVERVRANAALVPLHGVEWVSLPPAASQASMALLGDGVVPGIETRFDGVDVLTAADSIPHTVVWAVGDVEPASAQVPSAAHRTVEDALVLLRSWLAEPALTGSRLIVLTREALGLPGESPDPVAAAVAGLVRSVQAEHPGRIVLIDHDGRIDAATLASVPDEPQVAVRAGRFSAPRLRRETAGQVGELAFGAGTVLVTGGTSGLGALTARQLAVRHGVRRLLLVSRQGPSAAGAAELESELSGLGVEVQIAAADVADRAALAGLLENLPEQFPLTGVVHVAGVVDDGTVETLTEQQLHRVLRPKVDGTWLLHELTRTAELSAFVVFSSVAGLAGAPGQGNYAAGNAFADAVALLRRAAGLPATSIAWGPWHAGTGMTAELGEAGLERLRRLGFRALGETTGAALFDAATTVAAPMVVAADFDPAGLAEQAELGSLPRVLGSLAPAHTRTRNAVEPVGRLATASPAERAEVALAIVREQAAAVLGHAGAASIDAETAFTDMGFDSLAGVEFRNRLAKATGLTLPSTLVFDHPNADAVAAFLVAALADTPARNPQPVPTARRIRTDEPIAIVGMSCRYPGGVSSPDQLWELVAAERDAITAFPEDRGWDLERLIDPDPDKPGTTYVREGGFLTDAGAFDAEFFGIAPREATAMDPHQRLMLEAAWEALEHAGIDPTSLRGTDTGVFVGATPSGYAERVVGEYEGFRMTGNSDSVTSGRVAYVFGLQGPAMTVDTACSSSLVALHLASQALRNGETSLALAGGVTISGSPELYVDFARQRGLSKDGRCKAFSAAADGVGWGEGIGVLALERLSDARRLGHEVLAVIRGSAVNQDGASNGLTAPNGPSQERVIMAALAAAGLSPADVDAVEAHGTGTPLGDPIEAQALIATYGQDRTDPVRIGSLKSNIGHAVAASGVGGVIKMVQALRHEVLPRTLHVDEPSPHVDWSAGAVRLLTRARPWPVGERVRRAGVSSFGISGTNAHVIVEEAPAPAPRPAVPAGDAAGPAVWVVSAKTEAALSDQAERLRSWLLDRPDADVHSVARSLIETRAQLDRRAAVVGDDRDQLLGRLAELAGGTSSPDVITGAVQPGKTAFLFTGQGAQQPGMGAQLYEHFPAFAAAFDQVCAEFDAVLDLPDQVTSLREIVFGAAGEQYLHRTEYTQPALFAYEVAMLRLVESFGITPDALIGHSIGELVAAYAAGVWTLRDVCVLVAARGRLMGALPATGAMLAAAVPEAEAARLLTGYGDRAAIAAVNGPASVVLSGDADAIAELEVLLSAHNHKTTRLRVSHAFHSAHMDLMLEQFRAVAEQITYREPTLPIMSNVTATVGTRFTDPAYWVEQVRAAVRFAPGIATLADAGVRRFVEIGPDAVLTAMTRACLDADDVSASLTAASARRGGAQVRRVLTLLAHLHVSGARVDWAALPQLAAARRIALPTYAFRHRRYWLEAPAGTGDVRGSGLDEVDHPLLSAAVWMPDSDAVVCTGRLSSSSHPWVTDHKIGATVLLPGTAFAELALHLGTMTGTPRLEELVVTAPLAIPPHGAVELRVLAEEPDDAGRRAVSVHSRPRDGAAGRADWTRHATGTLTAAAPADSSEWARTWPPTGALPVDISGMYEELAARGYGHGPLFQGLTALWQRDGEVFAEVNLPDSEHSAAGGFGIHPALLDAALHAIRFTGLTPAPAEGEIYVPYSWENVDLHAVGAGSARVRLAAADPASGTDNQSISVMLADTDGAPLIGIAALTMRPIPAEALRDPAGARPAPYQVRWVPVSPQSGTGLYEDPADRADAEVSVIRLDPAPSGSGLLDSVHARLAEVAARITELLERPAPIVVVTRGAIAREAGDPVDLAGAAVWGLVRSAQHEYPGRIAIVDVGATDDDLAAIAAVTADPEQNQLVWRDGVAYTPRLHRGEPAQAPAGRAGSSGTVLVTGATGGLGPVVARHLVLTHGVRRLLLVSRRGPAAPGADELVRELRELGAEAEVRACDISDRAAVDRLLSTVPAAHPLTGVVHTAGVLADGLLRDLTPDRLATVLRPKADAAWHLHEATAGLDLSMFVLYSSFAGTVGGPGQANYAAANAFLDALAHQRHRLGLPATAIAWGPWRGTSGMTSTVADADIARLRREGLLALDEAFAMPLLDAALATGQPVHAAVRFDPAVLSARAASGTLPALLGSLVTARPRRAARVRSLAQQLSTAPAAERAVIVLAAVREHVAASLGHSSGELIDPSAPFTELGFDSLAGVEFRNRLAKATGLALPSTLVFDHPTAAALAEYLHTQLAEVTPEPDAVSPPVLTADPGTKGALTELVLAAHRRGGVEAAIPMLLGTAELVETFDAAPFPVEPAPIPLSRGAADPVLVCVPSFVVGTGPHQFGRLARELGAEHTVAALRLPGARAGEALPASWDVLLEYLTAAVEGMPAGRPVVLVGYSAGGAIAHALAHRLEQRGRGPAAVVLLDTYAPDDTEQNRQVLISAVTTLIDLGDEITEIGDHGLIAMAKYARLFDQRDRAPISAPTLDLRAATPLPGVRLAEPVPAWLHTGTTVTVEADHFSLIGAASATVAREIRLWLGEHLASAPPTEHPIANAHGDPR</sequence>
<dbReference type="FunFam" id="3.40.47.10:FF:000019">
    <property type="entry name" value="Polyketide synthase type I"/>
    <property type="match status" value="3"/>
</dbReference>
<keyword evidence="3" id="KW-0597">Phosphoprotein</keyword>
<dbReference type="InterPro" id="IPR049551">
    <property type="entry name" value="PKS_DH_C"/>
</dbReference>
<dbReference type="InterPro" id="IPR020806">
    <property type="entry name" value="PKS_PP-bd"/>
</dbReference>
<dbReference type="InterPro" id="IPR042104">
    <property type="entry name" value="PKS_dehydratase_sf"/>
</dbReference>